<dbReference type="Proteomes" id="UP000784700">
    <property type="component" value="Unassembled WGS sequence"/>
</dbReference>
<dbReference type="PANTHER" id="PTHR10815">
    <property type="entry name" value="METHYLATED-DNA--PROTEIN-CYSTEINE METHYLTRANSFERASE"/>
    <property type="match status" value="1"/>
</dbReference>
<dbReference type="GO" id="GO:0003908">
    <property type="term" value="F:methylated-DNA-[protein]-cysteine S-methyltransferase activity"/>
    <property type="evidence" value="ECO:0007669"/>
    <property type="project" value="InterPro"/>
</dbReference>
<feature type="domain" description="Methylated-DNA-[protein]-cysteine S-methyltransferase DNA binding" evidence="2">
    <location>
        <begin position="95"/>
        <end position="158"/>
    </location>
</feature>
<dbReference type="SUPFAM" id="SSF53155">
    <property type="entry name" value="Methylated DNA-protein cysteine methyltransferase domain"/>
    <property type="match status" value="1"/>
</dbReference>
<dbReference type="PANTHER" id="PTHR10815:SF12">
    <property type="entry name" value="METHYLATED-DNA--PROTEIN-CYSTEINE METHYLTRANSFERASE, INDUCIBLE"/>
    <property type="match status" value="1"/>
</dbReference>
<reference evidence="3" key="1">
    <citation type="submission" date="2018-08" db="EMBL/GenBank/DDBJ databases">
        <title>Comparative genomics of wild bee and flower associated Lactobacillus reveals potential adaptation to the bee host.</title>
        <authorList>
            <person name="Vuong H.Q."/>
            <person name="Mcfrederick Q.S."/>
        </authorList>
    </citation>
    <scope>NUCLEOTIDE SEQUENCE</scope>
    <source>
        <strain evidence="3">HV_63</strain>
    </source>
</reference>
<dbReference type="EMBL" id="QUBG01000001">
    <property type="protein sequence ID" value="TPR46176.1"/>
    <property type="molecule type" value="Genomic_DNA"/>
</dbReference>
<gene>
    <name evidence="3" type="ORF">DY130_01275</name>
</gene>
<accession>A0A9Q8IPD7</accession>
<organism evidence="3 4">
    <name type="scientific">Apilactobacillus micheneri</name>
    <dbReference type="NCBI Taxonomy" id="1899430"/>
    <lineage>
        <taxon>Bacteria</taxon>
        <taxon>Bacillati</taxon>
        <taxon>Bacillota</taxon>
        <taxon>Bacilli</taxon>
        <taxon>Lactobacillales</taxon>
        <taxon>Lactobacillaceae</taxon>
        <taxon>Apilactobacillus</taxon>
    </lineage>
</organism>
<dbReference type="GO" id="GO:0006281">
    <property type="term" value="P:DNA repair"/>
    <property type="evidence" value="ECO:0007669"/>
    <property type="project" value="InterPro"/>
</dbReference>
<dbReference type="AlphaFoldDB" id="A0A9Q8IPD7"/>
<evidence type="ECO:0000256" key="1">
    <source>
        <dbReference type="ARBA" id="ARBA00022763"/>
    </source>
</evidence>
<keyword evidence="1" id="KW-0227">DNA damage</keyword>
<protein>
    <submittedName>
        <fullName evidence="3">Methylated-DNA--[protein]-cysteine S-methyltransferase</fullName>
    </submittedName>
</protein>
<evidence type="ECO:0000313" key="3">
    <source>
        <dbReference type="EMBL" id="TPR46176.1"/>
    </source>
</evidence>
<dbReference type="Pfam" id="PF01035">
    <property type="entry name" value="DNA_binding_1"/>
    <property type="match status" value="1"/>
</dbReference>
<sequence length="172" mass="20212">MYNIDRNEKTFMEQLLWDKIEYNNIQLIITANDSGINFVNNPNCGISEIYDFFSNLAAEFKYGNEKTEEYKIQIREYLDGNRKYFDLPMNFIGNEFQKKVWSEITTIKYGDTIDLNDFANQFAESKSQVEEAILSNPLIILIPSHRITGVDYKNSLRNNSAFIKYLLNIEKE</sequence>
<dbReference type="InterPro" id="IPR036631">
    <property type="entry name" value="MGMT_N_sf"/>
</dbReference>
<dbReference type="SUPFAM" id="SSF46767">
    <property type="entry name" value="Methylated DNA-protein cysteine methyltransferase, C-terminal domain"/>
    <property type="match status" value="1"/>
</dbReference>
<dbReference type="InterPro" id="IPR014048">
    <property type="entry name" value="MethylDNA_cys_MeTrfase_DNA-bd"/>
</dbReference>
<proteinExistence type="predicted"/>
<evidence type="ECO:0000259" key="2">
    <source>
        <dbReference type="Pfam" id="PF01035"/>
    </source>
</evidence>
<dbReference type="Gene3D" id="1.10.10.10">
    <property type="entry name" value="Winged helix-like DNA-binding domain superfamily/Winged helix DNA-binding domain"/>
    <property type="match status" value="1"/>
</dbReference>
<dbReference type="InterPro" id="IPR036217">
    <property type="entry name" value="MethylDNA_cys_MeTrfase_DNAb"/>
</dbReference>
<name>A0A9Q8IPD7_9LACO</name>
<evidence type="ECO:0000313" key="4">
    <source>
        <dbReference type="Proteomes" id="UP000784700"/>
    </source>
</evidence>
<dbReference type="InterPro" id="IPR036388">
    <property type="entry name" value="WH-like_DNA-bd_sf"/>
</dbReference>
<comment type="caution">
    <text evidence="3">The sequence shown here is derived from an EMBL/GenBank/DDBJ whole genome shotgun (WGS) entry which is preliminary data.</text>
</comment>